<feature type="transmembrane region" description="Helical" evidence="1">
    <location>
        <begin position="85"/>
        <end position="103"/>
    </location>
</feature>
<comment type="caution">
    <text evidence="3">The sequence shown here is derived from an EMBL/GenBank/DDBJ whole genome shotgun (WGS) entry which is preliminary data.</text>
</comment>
<keyword evidence="1" id="KW-0812">Transmembrane</keyword>
<dbReference type="SUPFAM" id="SSF48317">
    <property type="entry name" value="Acid phosphatase/Vanadium-dependent haloperoxidase"/>
    <property type="match status" value="1"/>
</dbReference>
<dbReference type="InterPro" id="IPR036938">
    <property type="entry name" value="PAP2/HPO_sf"/>
</dbReference>
<dbReference type="CDD" id="cd03392">
    <property type="entry name" value="PAP2_like_2"/>
    <property type="match status" value="1"/>
</dbReference>
<dbReference type="PANTHER" id="PTHR14969:SF13">
    <property type="entry name" value="AT30094P"/>
    <property type="match status" value="1"/>
</dbReference>
<feature type="transmembrane region" description="Helical" evidence="1">
    <location>
        <begin position="157"/>
        <end position="177"/>
    </location>
</feature>
<feature type="transmembrane region" description="Helical" evidence="1">
    <location>
        <begin position="7"/>
        <end position="25"/>
    </location>
</feature>
<accession>A0A844FEB2</accession>
<organism evidence="3 4">
    <name type="scientific">Anaerosalibacter bizertensis</name>
    <dbReference type="NCBI Taxonomy" id="932217"/>
    <lineage>
        <taxon>Bacteria</taxon>
        <taxon>Bacillati</taxon>
        <taxon>Bacillota</taxon>
        <taxon>Tissierellia</taxon>
        <taxon>Tissierellales</taxon>
        <taxon>Sporanaerobacteraceae</taxon>
        <taxon>Anaerosalibacter</taxon>
    </lineage>
</organism>
<dbReference type="AlphaFoldDB" id="A0A844FEB2"/>
<keyword evidence="1" id="KW-1133">Transmembrane helix</keyword>
<reference evidence="3 4" key="1">
    <citation type="submission" date="2019-08" db="EMBL/GenBank/DDBJ databases">
        <title>In-depth cultivation of the pig gut microbiome towards novel bacterial diversity and tailored functional studies.</title>
        <authorList>
            <person name="Wylensek D."/>
            <person name="Hitch T.C.A."/>
            <person name="Clavel T."/>
        </authorList>
    </citation>
    <scope>NUCLEOTIDE SEQUENCE [LARGE SCALE GENOMIC DNA]</scope>
    <source>
        <strain evidence="3 4">Med78-601-WT-4W-RMD-3</strain>
    </source>
</reference>
<dbReference type="InterPro" id="IPR000326">
    <property type="entry name" value="PAP2/HPO"/>
</dbReference>
<evidence type="ECO:0000256" key="1">
    <source>
        <dbReference type="SAM" id="Phobius"/>
    </source>
</evidence>
<protein>
    <submittedName>
        <fullName evidence="3">Phosphatase PAP2 family protein</fullName>
    </submittedName>
</protein>
<dbReference type="Proteomes" id="UP000462760">
    <property type="component" value="Unassembled WGS sequence"/>
</dbReference>
<feature type="transmembrane region" description="Helical" evidence="1">
    <location>
        <begin position="183"/>
        <end position="201"/>
    </location>
</feature>
<evidence type="ECO:0000313" key="4">
    <source>
        <dbReference type="Proteomes" id="UP000462760"/>
    </source>
</evidence>
<feature type="transmembrane region" description="Helical" evidence="1">
    <location>
        <begin position="57"/>
        <end position="78"/>
    </location>
</feature>
<dbReference type="Gene3D" id="1.20.144.10">
    <property type="entry name" value="Phosphatidic acid phosphatase type 2/haloperoxidase"/>
    <property type="match status" value="2"/>
</dbReference>
<dbReference type="RefSeq" id="WP_154481806.1">
    <property type="nucleotide sequence ID" value="NZ_JAHLOA010000006.1"/>
</dbReference>
<dbReference type="OrthoDB" id="9789113at2"/>
<feature type="domain" description="Phosphatidic acid phosphatase type 2/haloperoxidase" evidence="2">
    <location>
        <begin position="86"/>
        <end position="198"/>
    </location>
</feature>
<dbReference type="PANTHER" id="PTHR14969">
    <property type="entry name" value="SPHINGOSINE-1-PHOSPHATE PHOSPHOHYDROLASE"/>
    <property type="match status" value="1"/>
</dbReference>
<evidence type="ECO:0000313" key="3">
    <source>
        <dbReference type="EMBL" id="MSS42334.1"/>
    </source>
</evidence>
<evidence type="ECO:0000259" key="2">
    <source>
        <dbReference type="SMART" id="SM00014"/>
    </source>
</evidence>
<name>A0A844FEB2_9FIRM</name>
<dbReference type="SMART" id="SM00014">
    <property type="entry name" value="acidPPc"/>
    <property type="match status" value="1"/>
</dbReference>
<dbReference type="Pfam" id="PF01569">
    <property type="entry name" value="PAP2"/>
    <property type="match status" value="1"/>
</dbReference>
<sequence>MKKNTLKILSAVIIIVIFTSIAILVKGSQGGVLFDEKIMESVHANTNSTITTIMKGITFLGSSLFFIGFGVVLAFLFIRNKYYEGIMPLFLSTIGTYGVNAILKNIFVRIRPLKYFLIEQGGYSFPSGHSMVSMSFYTTMTYLFLKSRDKRTNDLLIWILNFLLIGLIGFSRIYLGVHWPTDVLSGYIMGFLMYIIIITIYERQTK</sequence>
<keyword evidence="1" id="KW-0472">Membrane</keyword>
<dbReference type="EMBL" id="VULR01000001">
    <property type="protein sequence ID" value="MSS42334.1"/>
    <property type="molecule type" value="Genomic_DNA"/>
</dbReference>
<gene>
    <name evidence="3" type="ORF">FYJ27_01095</name>
</gene>
<feature type="transmembrane region" description="Helical" evidence="1">
    <location>
        <begin position="123"/>
        <end position="145"/>
    </location>
</feature>
<proteinExistence type="predicted"/>